<dbReference type="SUPFAM" id="SSF49777">
    <property type="entry name" value="PEBP-like"/>
    <property type="match status" value="1"/>
</dbReference>
<dbReference type="EMBL" id="FR687359">
    <property type="protein sequence ID" value="CBW73812.1"/>
    <property type="molecule type" value="Genomic_DNA"/>
</dbReference>
<organism evidence="1 2">
    <name type="scientific">Mycetohabitans rhizoxinica (strain DSM 19002 / CIP 109453 / HKI 454)</name>
    <name type="common">Paraburkholderia rhizoxinica</name>
    <dbReference type="NCBI Taxonomy" id="882378"/>
    <lineage>
        <taxon>Bacteria</taxon>
        <taxon>Pseudomonadati</taxon>
        <taxon>Pseudomonadota</taxon>
        <taxon>Betaproteobacteria</taxon>
        <taxon>Burkholderiales</taxon>
        <taxon>Burkholderiaceae</taxon>
        <taxon>Mycetohabitans</taxon>
    </lineage>
</organism>
<dbReference type="InterPro" id="IPR005247">
    <property type="entry name" value="YbhB_YbcL/LppC-like"/>
</dbReference>
<evidence type="ECO:0000313" key="1">
    <source>
        <dbReference type="EMBL" id="CBW73812.1"/>
    </source>
</evidence>
<dbReference type="STRING" id="882378.RBRH_00371"/>
<dbReference type="eggNOG" id="COG1881">
    <property type="taxonomic scope" value="Bacteria"/>
</dbReference>
<dbReference type="PANTHER" id="PTHR30289">
    <property type="entry name" value="UNCHARACTERIZED PROTEIN YBCL-RELATED"/>
    <property type="match status" value="1"/>
</dbReference>
<proteinExistence type="predicted"/>
<dbReference type="HOGENOM" id="CLU_1114197_0_0_4"/>
<dbReference type="Pfam" id="PF01161">
    <property type="entry name" value="PBP"/>
    <property type="match status" value="1"/>
</dbReference>
<evidence type="ECO:0000313" key="2">
    <source>
        <dbReference type="Proteomes" id="UP000007437"/>
    </source>
</evidence>
<name>E5ALD9_MYCRK</name>
<dbReference type="Proteomes" id="UP000007437">
    <property type="component" value="Chromosome"/>
</dbReference>
<dbReference type="PANTHER" id="PTHR30289:SF1">
    <property type="entry name" value="PEBP (PHOSPHATIDYLETHANOLAMINE-BINDING PROTEIN) FAMILY PROTEIN"/>
    <property type="match status" value="1"/>
</dbReference>
<dbReference type="NCBIfam" id="TIGR00481">
    <property type="entry name" value="YbhB/YbcL family Raf kinase inhibitor-like protein"/>
    <property type="match status" value="1"/>
</dbReference>
<gene>
    <name evidence="1" type="ordered locus">RBRH_00371</name>
</gene>
<dbReference type="AlphaFoldDB" id="E5ALD9"/>
<dbReference type="Gene3D" id="3.90.280.10">
    <property type="entry name" value="PEBP-like"/>
    <property type="match status" value="1"/>
</dbReference>
<dbReference type="InterPro" id="IPR008914">
    <property type="entry name" value="PEBP"/>
</dbReference>
<dbReference type="KEGG" id="brh:RBRH_00371"/>
<dbReference type="InterPro" id="IPR036610">
    <property type="entry name" value="PEBP-like_sf"/>
</dbReference>
<dbReference type="CDD" id="cd00865">
    <property type="entry name" value="PEBP_bact_arch"/>
    <property type="match status" value="1"/>
</dbReference>
<accession>E5ALD9</accession>
<reference evidence="1 2" key="1">
    <citation type="journal article" date="2011" name="J. Bacteriol.">
        <title>Complete genome sequence of Burkholderia rhizoxinica, an endosymbiont of Rhizopus microsporus.</title>
        <authorList>
            <person name="Lackner G."/>
            <person name="Moebius N."/>
            <person name="Partida-Martinez L."/>
            <person name="Hertweck C."/>
        </authorList>
    </citation>
    <scope>NUCLEOTIDE SEQUENCE [LARGE SCALE GENOMIC DNA]</scope>
    <source>
        <strain evidence="2">DSM 19002 / CIP 109453 / HKI 454</strain>
    </source>
</reference>
<sequence>MFAGAARSRSGRPAPNALCLTVRYNNVASRTGGFRPMRPRRQQHRASRRSHVRVWQSLSMAGWLLVVQPLAQTDNAPASAMPTSAGGVSRPFELHSAALRPNQHVPRAQVYNKRGCSGSNHSPDLSWRNAPPGTRGFAVTLFDPDAPGRGWWHWAVAGIPANVHRLPTNASGSGFLKSIGAIEARNDFGDDGYGGPCPPTGRAHRYIVTVWALRTQDLRLASGRPAAVFEHEISVAALAAARIIVTYTR</sequence>
<protein>
    <submittedName>
        <fullName evidence="1">ATP/GTP binding protein</fullName>
    </submittedName>
</protein>